<dbReference type="OrthoDB" id="5403747at2759"/>
<dbReference type="Proteomes" id="UP000250140">
    <property type="component" value="Unassembled WGS sequence"/>
</dbReference>
<feature type="compositionally biased region" description="Low complexity" evidence="1">
    <location>
        <begin position="63"/>
        <end position="82"/>
    </location>
</feature>
<organism evidence="2 3">
    <name type="scientific">Glonium stellatum</name>
    <dbReference type="NCBI Taxonomy" id="574774"/>
    <lineage>
        <taxon>Eukaryota</taxon>
        <taxon>Fungi</taxon>
        <taxon>Dikarya</taxon>
        <taxon>Ascomycota</taxon>
        <taxon>Pezizomycotina</taxon>
        <taxon>Dothideomycetes</taxon>
        <taxon>Pleosporomycetidae</taxon>
        <taxon>Gloniales</taxon>
        <taxon>Gloniaceae</taxon>
        <taxon>Glonium</taxon>
    </lineage>
</organism>
<accession>A0A8E2FDA1</accession>
<sequence>MSNSTPDSTPLVFSEHEMKLLAYAWQCFDSEPKIDYEKLAPLAGYTVGSAKVTLGKLRRKMKAAAGDGAAPAKTPGTTPSTTPRKRKTAANGDAGSPTKRSRKPKAIVEPASTMGPVDDDEVVKTIKDEEGTDFLSSVSENPDTKYITYQQAV</sequence>
<dbReference type="AlphaFoldDB" id="A0A8E2FDA1"/>
<proteinExistence type="predicted"/>
<dbReference type="EMBL" id="KV748492">
    <property type="protein sequence ID" value="OCL15067.1"/>
    <property type="molecule type" value="Genomic_DNA"/>
</dbReference>
<keyword evidence="3" id="KW-1185">Reference proteome</keyword>
<feature type="region of interest" description="Disordered" evidence="1">
    <location>
        <begin position="61"/>
        <end position="121"/>
    </location>
</feature>
<protein>
    <submittedName>
        <fullName evidence="2">Uncharacterized protein</fullName>
    </submittedName>
</protein>
<evidence type="ECO:0000313" key="3">
    <source>
        <dbReference type="Proteomes" id="UP000250140"/>
    </source>
</evidence>
<evidence type="ECO:0000313" key="2">
    <source>
        <dbReference type="EMBL" id="OCL15067.1"/>
    </source>
</evidence>
<name>A0A8E2FDA1_9PEZI</name>
<evidence type="ECO:0000256" key="1">
    <source>
        <dbReference type="SAM" id="MobiDB-lite"/>
    </source>
</evidence>
<reference evidence="2 3" key="1">
    <citation type="journal article" date="2016" name="Nat. Commun.">
        <title>Ectomycorrhizal ecology is imprinted in the genome of the dominant symbiotic fungus Cenococcum geophilum.</title>
        <authorList>
            <consortium name="DOE Joint Genome Institute"/>
            <person name="Peter M."/>
            <person name="Kohler A."/>
            <person name="Ohm R.A."/>
            <person name="Kuo A."/>
            <person name="Krutzmann J."/>
            <person name="Morin E."/>
            <person name="Arend M."/>
            <person name="Barry K.W."/>
            <person name="Binder M."/>
            <person name="Choi C."/>
            <person name="Clum A."/>
            <person name="Copeland A."/>
            <person name="Grisel N."/>
            <person name="Haridas S."/>
            <person name="Kipfer T."/>
            <person name="LaButti K."/>
            <person name="Lindquist E."/>
            <person name="Lipzen A."/>
            <person name="Maire R."/>
            <person name="Meier B."/>
            <person name="Mihaltcheva S."/>
            <person name="Molinier V."/>
            <person name="Murat C."/>
            <person name="Poggeler S."/>
            <person name="Quandt C.A."/>
            <person name="Sperisen C."/>
            <person name="Tritt A."/>
            <person name="Tisserant E."/>
            <person name="Crous P.W."/>
            <person name="Henrissat B."/>
            <person name="Nehls U."/>
            <person name="Egli S."/>
            <person name="Spatafora J.W."/>
            <person name="Grigoriev I.V."/>
            <person name="Martin F.M."/>
        </authorList>
    </citation>
    <scope>NUCLEOTIDE SEQUENCE [LARGE SCALE GENOMIC DNA]</scope>
    <source>
        <strain evidence="2 3">CBS 207.34</strain>
    </source>
</reference>
<gene>
    <name evidence="2" type="ORF">AOQ84DRAFT_419102</name>
</gene>